<accession>A0ABD1CX90</accession>
<feature type="region of interest" description="Disordered" evidence="1">
    <location>
        <begin position="49"/>
        <end position="68"/>
    </location>
</feature>
<gene>
    <name evidence="2" type="ORF">pipiens_013813</name>
</gene>
<protein>
    <submittedName>
        <fullName evidence="2">Uncharacterized protein</fullName>
    </submittedName>
</protein>
<organism evidence="2 3">
    <name type="scientific">Culex pipiens pipiens</name>
    <name type="common">Northern house mosquito</name>
    <dbReference type="NCBI Taxonomy" id="38569"/>
    <lineage>
        <taxon>Eukaryota</taxon>
        <taxon>Metazoa</taxon>
        <taxon>Ecdysozoa</taxon>
        <taxon>Arthropoda</taxon>
        <taxon>Hexapoda</taxon>
        <taxon>Insecta</taxon>
        <taxon>Pterygota</taxon>
        <taxon>Neoptera</taxon>
        <taxon>Endopterygota</taxon>
        <taxon>Diptera</taxon>
        <taxon>Nematocera</taxon>
        <taxon>Culicoidea</taxon>
        <taxon>Culicidae</taxon>
        <taxon>Culicinae</taxon>
        <taxon>Culicini</taxon>
        <taxon>Culex</taxon>
        <taxon>Culex</taxon>
    </lineage>
</organism>
<evidence type="ECO:0000256" key="1">
    <source>
        <dbReference type="SAM" id="MobiDB-lite"/>
    </source>
</evidence>
<dbReference type="EMBL" id="JBEHCU010008864">
    <property type="protein sequence ID" value="KAL1380968.1"/>
    <property type="molecule type" value="Genomic_DNA"/>
</dbReference>
<dbReference type="AlphaFoldDB" id="A0ABD1CX90"/>
<feature type="region of interest" description="Disordered" evidence="1">
    <location>
        <begin position="1"/>
        <end position="31"/>
    </location>
</feature>
<name>A0ABD1CX90_CULPP</name>
<reference evidence="2 3" key="1">
    <citation type="submission" date="2024-05" db="EMBL/GenBank/DDBJ databases">
        <title>Culex pipiens pipiens assembly and annotation.</title>
        <authorList>
            <person name="Alout H."/>
            <person name="Durand T."/>
        </authorList>
    </citation>
    <scope>NUCLEOTIDE SEQUENCE [LARGE SCALE GENOMIC DNA]</scope>
    <source>
        <strain evidence="2">HA-2024</strain>
        <tissue evidence="2">Whole body</tissue>
    </source>
</reference>
<feature type="compositionally biased region" description="Basic and acidic residues" evidence="1">
    <location>
        <begin position="59"/>
        <end position="68"/>
    </location>
</feature>
<keyword evidence="3" id="KW-1185">Reference proteome</keyword>
<evidence type="ECO:0000313" key="3">
    <source>
        <dbReference type="Proteomes" id="UP001562425"/>
    </source>
</evidence>
<dbReference type="Proteomes" id="UP001562425">
    <property type="component" value="Unassembled WGS sequence"/>
</dbReference>
<comment type="caution">
    <text evidence="2">The sequence shown here is derived from an EMBL/GenBank/DDBJ whole genome shotgun (WGS) entry which is preliminary data.</text>
</comment>
<proteinExistence type="predicted"/>
<sequence>MNKKNSSFNFFHGKITTNCHPKPESSNCSRKDSALTVRKTFEMVDSQDMNHQAYGGGGGDEHHQQQQS</sequence>
<feature type="compositionally biased region" description="Polar residues" evidence="1">
    <location>
        <begin position="1"/>
        <end position="28"/>
    </location>
</feature>
<evidence type="ECO:0000313" key="2">
    <source>
        <dbReference type="EMBL" id="KAL1380968.1"/>
    </source>
</evidence>